<dbReference type="Proteomes" id="UP000239590">
    <property type="component" value="Unassembled WGS sequence"/>
</dbReference>
<dbReference type="PROSITE" id="PS51257">
    <property type="entry name" value="PROKAR_LIPOPROTEIN"/>
    <property type="match status" value="1"/>
</dbReference>
<evidence type="ECO:0000313" key="3">
    <source>
        <dbReference type="Proteomes" id="UP000239590"/>
    </source>
</evidence>
<evidence type="ECO:0000256" key="1">
    <source>
        <dbReference type="SAM" id="MobiDB-lite"/>
    </source>
</evidence>
<feature type="compositionally biased region" description="Gly residues" evidence="1">
    <location>
        <begin position="102"/>
        <end position="113"/>
    </location>
</feature>
<evidence type="ECO:0008006" key="4">
    <source>
        <dbReference type="Google" id="ProtNLM"/>
    </source>
</evidence>
<feature type="region of interest" description="Disordered" evidence="1">
    <location>
        <begin position="69"/>
        <end position="113"/>
    </location>
</feature>
<keyword evidence="3" id="KW-1185">Reference proteome</keyword>
<gene>
    <name evidence="2" type="ORF">C5O19_06260</name>
</gene>
<dbReference type="EMBL" id="PTRA01000001">
    <property type="protein sequence ID" value="PQA59254.1"/>
    <property type="molecule type" value="Genomic_DNA"/>
</dbReference>
<organism evidence="2 3">
    <name type="scientific">Siphonobacter curvatus</name>
    <dbReference type="NCBI Taxonomy" id="2094562"/>
    <lineage>
        <taxon>Bacteria</taxon>
        <taxon>Pseudomonadati</taxon>
        <taxon>Bacteroidota</taxon>
        <taxon>Cytophagia</taxon>
        <taxon>Cytophagales</taxon>
        <taxon>Cytophagaceae</taxon>
        <taxon>Siphonobacter</taxon>
    </lineage>
</organism>
<evidence type="ECO:0000313" key="2">
    <source>
        <dbReference type="EMBL" id="PQA59254.1"/>
    </source>
</evidence>
<protein>
    <recommendedName>
        <fullName evidence="4">Lipoprotein</fullName>
    </recommendedName>
</protein>
<feature type="compositionally biased region" description="Basic and acidic residues" evidence="1">
    <location>
        <begin position="71"/>
        <end position="89"/>
    </location>
</feature>
<accession>A0A2S7INE9</accession>
<dbReference type="AlphaFoldDB" id="A0A2S7INE9"/>
<dbReference type="RefSeq" id="WP_104710608.1">
    <property type="nucleotide sequence ID" value="NZ_PTRA01000001.1"/>
</dbReference>
<name>A0A2S7INE9_9BACT</name>
<proteinExistence type="predicted"/>
<comment type="caution">
    <text evidence="2">The sequence shown here is derived from an EMBL/GenBank/DDBJ whole genome shotgun (WGS) entry which is preliminary data.</text>
</comment>
<reference evidence="3" key="1">
    <citation type="submission" date="2018-02" db="EMBL/GenBank/DDBJ databases">
        <title>Genome sequencing of Solimonas sp. HR-BB.</title>
        <authorList>
            <person name="Lee Y."/>
            <person name="Jeon C.O."/>
        </authorList>
    </citation>
    <scope>NUCLEOTIDE SEQUENCE [LARGE SCALE GENOMIC DNA]</scope>
    <source>
        <strain evidence="3">HR-U</strain>
    </source>
</reference>
<sequence length="113" mass="13045">MKKLLIITLVALGSILTGCSSRVYSDGYGGYGPSYGGYYGPAYGYRPYYARPRVYVTPPPRVYRQRHYNNRRNDIYRRNNSYRRNDSFRNHNSFRAKPNPGNRGGGPRSRGPR</sequence>